<dbReference type="RefSeq" id="WP_263371682.1">
    <property type="nucleotide sequence ID" value="NZ_JAGSYD010000003.1"/>
</dbReference>
<dbReference type="PANTHER" id="PTHR12993:SF29">
    <property type="entry name" value="BLR3841 PROTEIN"/>
    <property type="match status" value="1"/>
</dbReference>
<dbReference type="InterPro" id="IPR024078">
    <property type="entry name" value="LmbE-like_dom_sf"/>
</dbReference>
<evidence type="ECO:0000313" key="1">
    <source>
        <dbReference type="EMBL" id="MFC6645303.1"/>
    </source>
</evidence>
<proteinExistence type="predicted"/>
<sequence length="225" mass="24385">MKSLTSEKEWLEALAAIPAFVAPVARVVFVAPHPDDETLAAGGLLAALAQAGVPVTIVAVTDGDAAYSPEGDAELAALRIREQIAALAVLGIPESSIIRLGYPDRCVNEHETALAEHLVNLIRPDTTLIAPWSKDFHSDHEAAGRAAEVAAERTGVRLVRWFWWSWHQHTPAELESLSLTKFALDEGGLQRKLRALSEHRSQLGDDAILPDDLLAPAHRSFEVFG</sequence>
<evidence type="ECO:0000313" key="2">
    <source>
        <dbReference type="Proteomes" id="UP001596391"/>
    </source>
</evidence>
<protein>
    <submittedName>
        <fullName evidence="1">PIG-L deacetylase family protein</fullName>
        <ecNumber evidence="1">3.5.1.-</ecNumber>
    </submittedName>
</protein>
<dbReference type="EC" id="3.5.1.-" evidence="1"/>
<reference evidence="2" key="1">
    <citation type="journal article" date="2019" name="Int. J. Syst. Evol. Microbiol.">
        <title>The Global Catalogue of Microorganisms (GCM) 10K type strain sequencing project: providing services to taxonomists for standard genome sequencing and annotation.</title>
        <authorList>
            <consortium name="The Broad Institute Genomics Platform"/>
            <consortium name="The Broad Institute Genome Sequencing Center for Infectious Disease"/>
            <person name="Wu L."/>
            <person name="Ma J."/>
        </authorList>
    </citation>
    <scope>NUCLEOTIDE SEQUENCE [LARGE SCALE GENOMIC DNA]</scope>
    <source>
        <strain evidence="2">CGMCC 1.16026</strain>
    </source>
</reference>
<accession>A0ABW1Z8A6</accession>
<dbReference type="GO" id="GO:0016787">
    <property type="term" value="F:hydrolase activity"/>
    <property type="evidence" value="ECO:0007669"/>
    <property type="project" value="UniProtKB-KW"/>
</dbReference>
<dbReference type="PANTHER" id="PTHR12993">
    <property type="entry name" value="N-ACETYLGLUCOSAMINYL-PHOSPHATIDYLINOSITOL DE-N-ACETYLASE-RELATED"/>
    <property type="match status" value="1"/>
</dbReference>
<dbReference type="Gene3D" id="3.40.50.10320">
    <property type="entry name" value="LmbE-like"/>
    <property type="match status" value="1"/>
</dbReference>
<dbReference type="SUPFAM" id="SSF102588">
    <property type="entry name" value="LmbE-like"/>
    <property type="match status" value="1"/>
</dbReference>
<dbReference type="InterPro" id="IPR003737">
    <property type="entry name" value="GlcNAc_PI_deacetylase-related"/>
</dbReference>
<comment type="caution">
    <text evidence="1">The sequence shown here is derived from an EMBL/GenBank/DDBJ whole genome shotgun (WGS) entry which is preliminary data.</text>
</comment>
<dbReference type="EMBL" id="JBHSWI010000001">
    <property type="protein sequence ID" value="MFC6645303.1"/>
    <property type="molecule type" value="Genomic_DNA"/>
</dbReference>
<keyword evidence="1" id="KW-0378">Hydrolase</keyword>
<organism evidence="1 2">
    <name type="scientific">Granulicella cerasi</name>
    <dbReference type="NCBI Taxonomy" id="741063"/>
    <lineage>
        <taxon>Bacteria</taxon>
        <taxon>Pseudomonadati</taxon>
        <taxon>Acidobacteriota</taxon>
        <taxon>Terriglobia</taxon>
        <taxon>Terriglobales</taxon>
        <taxon>Acidobacteriaceae</taxon>
        <taxon>Granulicella</taxon>
    </lineage>
</organism>
<dbReference type="Pfam" id="PF02585">
    <property type="entry name" value="PIG-L"/>
    <property type="match status" value="1"/>
</dbReference>
<gene>
    <name evidence="1" type="ORF">ACFQBQ_06820</name>
</gene>
<name>A0ABW1Z8A6_9BACT</name>
<keyword evidence="2" id="KW-1185">Reference proteome</keyword>
<dbReference type="Proteomes" id="UP001596391">
    <property type="component" value="Unassembled WGS sequence"/>
</dbReference>